<reference evidence="1 2" key="1">
    <citation type="journal article" date="2009" name="J. Bacteriol.">
        <title>Complete genome sequence of the anaerobic, protein-degrading hyperthermophilic crenarchaeon Desulfurococcus kamchatkensis.</title>
        <authorList>
            <person name="Ravin N.V."/>
            <person name="Mardanov A.V."/>
            <person name="Beletsky A.V."/>
            <person name="Kublanov I.V."/>
            <person name="Kolganova T.V."/>
            <person name="Lebedinsky A.V."/>
            <person name="Chernyh N.A."/>
            <person name="Bonch-Osmolovskaya E.A."/>
            <person name="Skryabin K.G."/>
        </authorList>
    </citation>
    <scope>NUCLEOTIDE SEQUENCE [LARGE SCALE GENOMIC DNA]</scope>
    <source>
        <strain evidence="2">DSM 18924 / JCM 16383 / VKM B-2413 / 1221n</strain>
    </source>
</reference>
<accession>B8D3Y4</accession>
<dbReference type="EMBL" id="CP001140">
    <property type="protein sequence ID" value="ACL10815.1"/>
    <property type="molecule type" value="Genomic_DNA"/>
</dbReference>
<dbReference type="Proteomes" id="UP000006903">
    <property type="component" value="Chromosome"/>
</dbReference>
<dbReference type="STRING" id="490899.DKAM_0489"/>
<dbReference type="GeneID" id="7170718"/>
<dbReference type="RefSeq" id="WP_012608157.1">
    <property type="nucleotide sequence ID" value="NC_011766.1"/>
</dbReference>
<evidence type="ECO:0008006" key="3">
    <source>
        <dbReference type="Google" id="ProtNLM"/>
    </source>
</evidence>
<dbReference type="eggNOG" id="arCOG12975">
    <property type="taxonomic scope" value="Archaea"/>
</dbReference>
<dbReference type="KEGG" id="dka:DKAM_0489"/>
<dbReference type="AlphaFoldDB" id="B8D3Y4"/>
<organism evidence="1 2">
    <name type="scientific">Desulfurococcus amylolyticus (strain DSM 18924 / JCM 16383 / VKM B-2413 / 1221n)</name>
    <name type="common">Desulfurococcus kamchatkensis</name>
    <dbReference type="NCBI Taxonomy" id="490899"/>
    <lineage>
        <taxon>Archaea</taxon>
        <taxon>Thermoproteota</taxon>
        <taxon>Thermoprotei</taxon>
        <taxon>Desulfurococcales</taxon>
        <taxon>Desulfurococcaceae</taxon>
        <taxon>Desulfurococcus</taxon>
    </lineage>
</organism>
<evidence type="ECO:0000313" key="1">
    <source>
        <dbReference type="EMBL" id="ACL10815.1"/>
    </source>
</evidence>
<gene>
    <name evidence="1" type="ordered locus">DKAM_0489</name>
</gene>
<proteinExistence type="predicted"/>
<dbReference type="HOGENOM" id="CLU_195706_0_0_2"/>
<name>B8D3Y4_DESA1</name>
<sequence length="80" mass="9038">MEFCIELSSSLTRGDKKRQCIELEECRPIYAVVDKVIRELKLPVNLENLVILTDIGNPVKPEEDACRIYEVVVIKAFSGG</sequence>
<evidence type="ECO:0000313" key="2">
    <source>
        <dbReference type="Proteomes" id="UP000006903"/>
    </source>
</evidence>
<protein>
    <recommendedName>
        <fullName evidence="3">MoaD/ThiS family protein</fullName>
    </recommendedName>
</protein>